<name>A0A0U3FUE7_EUBLI</name>
<evidence type="ECO:0000313" key="7">
    <source>
        <dbReference type="Proteomes" id="UP001215087"/>
    </source>
</evidence>
<protein>
    <submittedName>
        <fullName evidence="4 5">Thioesterase</fullName>
    </submittedName>
</protein>
<dbReference type="PIRSF" id="PIRSF014972">
    <property type="entry name" value="FlK"/>
    <property type="match status" value="1"/>
</dbReference>
<dbReference type="Gene3D" id="3.10.129.10">
    <property type="entry name" value="Hotdog Thioesterase"/>
    <property type="match status" value="1"/>
</dbReference>
<sequence length="132" mass="14777">MQELKVGMELKKDYMVTRTETAQTMGSGGLEVLATPILVAWAENAAYEMAELCLPDEQTTVGVNINLNHIAATPVGMKVRIKVVLTNIESRRLDFTVEAWDTVQKIGEGTHQRFVVQKMKFMGKVLQKKNPK</sequence>
<proteinExistence type="predicted"/>
<gene>
    <name evidence="4" type="ORF">B2M23_07560</name>
    <name evidence="5" type="ORF">PTZ04_03430</name>
</gene>
<dbReference type="PANTHER" id="PTHR36934:SF1">
    <property type="entry name" value="THIOESTERASE DOMAIN-CONTAINING PROTEIN"/>
    <property type="match status" value="1"/>
</dbReference>
<dbReference type="InterPro" id="IPR029069">
    <property type="entry name" value="HotDog_dom_sf"/>
</dbReference>
<evidence type="ECO:0000256" key="2">
    <source>
        <dbReference type="PIRSR" id="PIRSR014972-2"/>
    </source>
</evidence>
<evidence type="ECO:0000313" key="4">
    <source>
        <dbReference type="EMBL" id="ARD65402.1"/>
    </source>
</evidence>
<dbReference type="EMBL" id="CP019962">
    <property type="protein sequence ID" value="ARD65402.1"/>
    <property type="molecule type" value="Genomic_DNA"/>
</dbReference>
<feature type="active site" evidence="1">
    <location>
        <position position="43"/>
    </location>
</feature>
<dbReference type="PANTHER" id="PTHR36934">
    <property type="entry name" value="BLR0278 PROTEIN"/>
    <property type="match status" value="1"/>
</dbReference>
<evidence type="ECO:0000256" key="1">
    <source>
        <dbReference type="PIRSR" id="PIRSR014972-1"/>
    </source>
</evidence>
<feature type="active site" evidence="1">
    <location>
        <position position="69"/>
    </location>
</feature>
<feature type="domain" description="Fluoroacetyl-CoA-specific thioesterase-like" evidence="3">
    <location>
        <begin position="16"/>
        <end position="118"/>
    </location>
</feature>
<dbReference type="OrthoDB" id="6902891at2"/>
<dbReference type="Pfam" id="PF22636">
    <property type="entry name" value="FlK"/>
    <property type="match status" value="1"/>
</dbReference>
<dbReference type="KEGG" id="elim:B2M23_07560"/>
<feature type="binding site" evidence="2">
    <location>
        <position position="113"/>
    </location>
    <ligand>
        <name>substrate</name>
    </ligand>
</feature>
<dbReference type="InterPro" id="IPR025540">
    <property type="entry name" value="FlK"/>
</dbReference>
<feature type="active site" evidence="1">
    <location>
        <position position="35"/>
    </location>
</feature>
<feature type="binding site" evidence="2">
    <location>
        <position position="62"/>
    </location>
    <ligand>
        <name>substrate</name>
    </ligand>
</feature>
<dbReference type="CDD" id="cd03440">
    <property type="entry name" value="hot_dog"/>
    <property type="match status" value="1"/>
</dbReference>
<dbReference type="InterPro" id="IPR054485">
    <property type="entry name" value="FlK-like_dom"/>
</dbReference>
<evidence type="ECO:0000259" key="3">
    <source>
        <dbReference type="Pfam" id="PF22636"/>
    </source>
</evidence>
<accession>A0A0U3FUE7</accession>
<feature type="binding site" evidence="2">
    <location>
        <position position="62"/>
    </location>
    <ligand>
        <name>CoA</name>
        <dbReference type="ChEBI" id="CHEBI:57287"/>
    </ligand>
</feature>
<dbReference type="SUPFAM" id="SSF54637">
    <property type="entry name" value="Thioesterase/thiol ester dehydrase-isomerase"/>
    <property type="match status" value="1"/>
</dbReference>
<reference evidence="4" key="3">
    <citation type="submission" date="2017-02" db="EMBL/GenBank/DDBJ databases">
        <title>Integrative analysis reveals regulation of autotrophic growth of syngas fermenting bacteria at the translational level.</title>
        <authorList>
            <person name="Song Y."/>
            <person name="Shin J."/>
            <person name="Jeong Y."/>
            <person name="Jin S."/>
            <person name="Kim D.R."/>
            <person name="Kim S.C."/>
            <person name="Cho S."/>
            <person name="Cho B.-K."/>
        </authorList>
    </citation>
    <scope>NUCLEOTIDE SEQUENCE</scope>
    <source>
        <strain evidence="4">ATCC 8486</strain>
    </source>
</reference>
<dbReference type="Proteomes" id="UP000192391">
    <property type="component" value="Chromosome"/>
</dbReference>
<reference evidence="5 7" key="4">
    <citation type="submission" date="2023-02" db="EMBL/GenBank/DDBJ databases">
        <title>Comparative genome analysis of Eubacterium limosum species.</title>
        <authorList>
            <person name="Bak J.E."/>
        </authorList>
    </citation>
    <scope>NUCLEOTIDE SEQUENCE [LARGE SCALE GENOMIC DNA]</scope>
    <source>
        <strain evidence="5 7">KGMB01548</strain>
    </source>
</reference>
<evidence type="ECO:0000313" key="6">
    <source>
        <dbReference type="Proteomes" id="UP000192391"/>
    </source>
</evidence>
<keyword evidence="7" id="KW-1185">Reference proteome</keyword>
<reference evidence="4" key="1">
    <citation type="journal article" date="2015" name="Genome Announc.">
        <title>Draft Genome Sequence of Chemolithoautotrophic Acetogenic Butanol-Producing Eubacterium limosum ATCC 8486.</title>
        <authorList>
            <person name="Song Y."/>
            <person name="Cho B.K."/>
        </authorList>
    </citation>
    <scope>NUCLEOTIDE SEQUENCE</scope>
    <source>
        <strain evidence="4">ATCC 8486</strain>
    </source>
</reference>
<dbReference type="EMBL" id="JAQSVD010000002">
    <property type="protein sequence ID" value="MDE1469300.1"/>
    <property type="molecule type" value="Genomic_DNA"/>
</dbReference>
<evidence type="ECO:0000313" key="5">
    <source>
        <dbReference type="EMBL" id="MDE1469300.1"/>
    </source>
</evidence>
<dbReference type="RefSeq" id="WP_038353025.1">
    <property type="nucleotide sequence ID" value="NZ_CP019962.1"/>
</dbReference>
<dbReference type="Proteomes" id="UP001215087">
    <property type="component" value="Unassembled WGS sequence"/>
</dbReference>
<reference evidence="6" key="2">
    <citation type="journal article" date="2017" name="Sci. Rep.">
        <title>Determination of the Genome and Primary Transcriptome of Syngas Fermenting Eubacterium limosum ATCC 8486.</title>
        <authorList>
            <person name="Song Y."/>
            <person name="Shin J."/>
            <person name="Jeong Y."/>
            <person name="Jin S."/>
            <person name="Lee J.K."/>
            <person name="Kim D.R."/>
            <person name="Kim S.C."/>
            <person name="Cho S."/>
            <person name="Cho B.K."/>
        </authorList>
    </citation>
    <scope>NUCLEOTIDE SEQUENCE [LARGE SCALE GENOMIC DNA]</scope>
    <source>
        <strain evidence="6">ATCC 8486</strain>
    </source>
</reference>
<dbReference type="AlphaFoldDB" id="A0A0U3FUE7"/>
<organism evidence="4 6">
    <name type="scientific">Eubacterium limosum</name>
    <dbReference type="NCBI Taxonomy" id="1736"/>
    <lineage>
        <taxon>Bacteria</taxon>
        <taxon>Bacillati</taxon>
        <taxon>Bacillota</taxon>
        <taxon>Clostridia</taxon>
        <taxon>Eubacteriales</taxon>
        <taxon>Eubacteriaceae</taxon>
        <taxon>Eubacterium</taxon>
    </lineage>
</organism>